<dbReference type="InterPro" id="IPR034593">
    <property type="entry name" value="DgoD-like"/>
</dbReference>
<dbReference type="PANTHER" id="PTHR48080:SF2">
    <property type="entry name" value="D-GALACTONATE DEHYDRATASE"/>
    <property type="match status" value="1"/>
</dbReference>
<evidence type="ECO:0000313" key="3">
    <source>
        <dbReference type="EMBL" id="MWB79044.1"/>
    </source>
</evidence>
<dbReference type="SUPFAM" id="SSF51604">
    <property type="entry name" value="Enolase C-terminal domain-like"/>
    <property type="match status" value="1"/>
</dbReference>
<dbReference type="Pfam" id="PF02746">
    <property type="entry name" value="MR_MLE_N"/>
    <property type="match status" value="1"/>
</dbReference>
<comment type="caution">
    <text evidence="3">The sequence shown here is derived from an EMBL/GenBank/DDBJ whole genome shotgun (WGS) entry which is preliminary data.</text>
</comment>
<dbReference type="PANTHER" id="PTHR48080">
    <property type="entry name" value="D-GALACTONATE DEHYDRATASE-RELATED"/>
    <property type="match status" value="1"/>
</dbReference>
<dbReference type="SFLD" id="SFLDG00179">
    <property type="entry name" value="mandelate_racemase"/>
    <property type="match status" value="1"/>
</dbReference>
<feature type="domain" description="Mandelate racemase/muconate lactonizing enzyme C-terminal" evidence="2">
    <location>
        <begin position="145"/>
        <end position="257"/>
    </location>
</feature>
<protein>
    <submittedName>
        <fullName evidence="3">Mandelate racemase/muconate lactonizing enzyme family protein</fullName>
    </submittedName>
</protein>
<dbReference type="Gene3D" id="3.20.20.120">
    <property type="entry name" value="Enolase-like C-terminal domain"/>
    <property type="match status" value="1"/>
</dbReference>
<dbReference type="SFLD" id="SFLDS00001">
    <property type="entry name" value="Enolase"/>
    <property type="match status" value="1"/>
</dbReference>
<accession>A0A844W898</accession>
<gene>
    <name evidence="3" type="ORF">GLS40_13475</name>
</gene>
<dbReference type="EMBL" id="WNXQ01000008">
    <property type="protein sequence ID" value="MWB79044.1"/>
    <property type="molecule type" value="Genomic_DNA"/>
</dbReference>
<dbReference type="PROSITE" id="PS00908">
    <property type="entry name" value="MR_MLE_1"/>
    <property type="match status" value="1"/>
</dbReference>
<reference evidence="3 4" key="1">
    <citation type="submission" date="2019-11" db="EMBL/GenBank/DDBJ databases">
        <title>Pseudooceanicola pacifica sp. nov., isolated from deep-sea sediment of the Pacific Ocean.</title>
        <authorList>
            <person name="Lyu L."/>
        </authorList>
    </citation>
    <scope>NUCLEOTIDE SEQUENCE [LARGE SCALE GENOMIC DNA]</scope>
    <source>
        <strain evidence="3 4">216_PA32_1</strain>
    </source>
</reference>
<dbReference type="Pfam" id="PF13378">
    <property type="entry name" value="MR_MLE_C"/>
    <property type="match status" value="1"/>
</dbReference>
<name>A0A844W898_9RHOB</name>
<dbReference type="InterPro" id="IPR018110">
    <property type="entry name" value="Mandel_Rmase/mucon_lact_enz_CS"/>
</dbReference>
<organism evidence="3 4">
    <name type="scientific">Pseudooceanicola pacificus</name>
    <dbReference type="NCBI Taxonomy" id="2676438"/>
    <lineage>
        <taxon>Bacteria</taxon>
        <taxon>Pseudomonadati</taxon>
        <taxon>Pseudomonadota</taxon>
        <taxon>Alphaproteobacteria</taxon>
        <taxon>Rhodobacterales</taxon>
        <taxon>Paracoccaceae</taxon>
        <taxon>Pseudooceanicola</taxon>
    </lineage>
</organism>
<dbReference type="SMART" id="SM00922">
    <property type="entry name" value="MR_MLE"/>
    <property type="match status" value="1"/>
</dbReference>
<dbReference type="GO" id="GO:0000287">
    <property type="term" value="F:magnesium ion binding"/>
    <property type="evidence" value="ECO:0007669"/>
    <property type="project" value="UniProtKB-ARBA"/>
</dbReference>
<keyword evidence="4" id="KW-1185">Reference proteome</keyword>
<dbReference type="InterPro" id="IPR029017">
    <property type="entry name" value="Enolase-like_N"/>
</dbReference>
<dbReference type="GO" id="GO:0009063">
    <property type="term" value="P:amino acid catabolic process"/>
    <property type="evidence" value="ECO:0007669"/>
    <property type="project" value="InterPro"/>
</dbReference>
<dbReference type="InterPro" id="IPR036849">
    <property type="entry name" value="Enolase-like_C_sf"/>
</dbReference>
<dbReference type="CDD" id="cd03316">
    <property type="entry name" value="MR_like"/>
    <property type="match status" value="1"/>
</dbReference>
<dbReference type="InterPro" id="IPR013342">
    <property type="entry name" value="Mandelate_racemase_C"/>
</dbReference>
<proteinExistence type="predicted"/>
<dbReference type="GO" id="GO:0016829">
    <property type="term" value="F:lyase activity"/>
    <property type="evidence" value="ECO:0007669"/>
    <property type="project" value="UniProtKB-KW"/>
</dbReference>
<evidence type="ECO:0000313" key="4">
    <source>
        <dbReference type="Proteomes" id="UP000443843"/>
    </source>
</evidence>
<sequence>MEIIHVPMSGAAGIARWNPIFVRITTEDGLTGIGEVGLAYGVGAASAIGMLEALGEAFVIGADAMAHEALWERIYRRSFWAEGGGPVVIGAMSAIDTALWDIKGKALGLPVWRLLGGAAARPLRCYASQIQFDWSETDRKDLTDPAAYRDAGVKAVADGYDCVKVDPVMIGKDGKIDDHVRGMFTAAELDLYVRRMEAVRDGVGPSTGIILELHSLPSLTGARQLIEACRHVGLYLVEEPVHYANPNAQIRLSESFPETRFAAGERLYTRWGAEPYLSSNAIDMLQPDFGLVGGITEGKKVCDLAHLYDITVQGHVCGSPVATAVALHVETAIPNFEIHEHHVYARQPANRELCTIDLQPKDGVMSAPDAPGLGIDLVDAALDAAKARRFTVG</sequence>
<evidence type="ECO:0000259" key="2">
    <source>
        <dbReference type="SMART" id="SM00922"/>
    </source>
</evidence>
<dbReference type="AlphaFoldDB" id="A0A844W898"/>
<dbReference type="SUPFAM" id="SSF54826">
    <property type="entry name" value="Enolase N-terminal domain-like"/>
    <property type="match status" value="1"/>
</dbReference>
<dbReference type="Proteomes" id="UP000443843">
    <property type="component" value="Unassembled WGS sequence"/>
</dbReference>
<keyword evidence="1" id="KW-0456">Lyase</keyword>
<dbReference type="InterPro" id="IPR029065">
    <property type="entry name" value="Enolase_C-like"/>
</dbReference>
<dbReference type="InterPro" id="IPR013341">
    <property type="entry name" value="Mandelate_racemase_N_dom"/>
</dbReference>
<evidence type="ECO:0000256" key="1">
    <source>
        <dbReference type="ARBA" id="ARBA00023239"/>
    </source>
</evidence>
<dbReference type="Gene3D" id="3.30.390.10">
    <property type="entry name" value="Enolase-like, N-terminal domain"/>
    <property type="match status" value="1"/>
</dbReference>